<dbReference type="GO" id="GO:0005634">
    <property type="term" value="C:nucleus"/>
    <property type="evidence" value="ECO:0007669"/>
    <property type="project" value="TreeGrafter"/>
</dbReference>
<evidence type="ECO:0008006" key="4">
    <source>
        <dbReference type="Google" id="ProtNLM"/>
    </source>
</evidence>
<proteinExistence type="predicted"/>
<dbReference type="PANTHER" id="PTHR13271">
    <property type="entry name" value="UNCHARACTERIZED PUTATIVE METHYLTRANSFERASE"/>
    <property type="match status" value="1"/>
</dbReference>
<evidence type="ECO:0000256" key="1">
    <source>
        <dbReference type="SAM" id="Coils"/>
    </source>
</evidence>
<reference evidence="2 3" key="1">
    <citation type="submission" date="2016-06" db="EMBL/GenBank/DDBJ databases">
        <title>Evolution of pathogenesis and genome organization in the Tremellales.</title>
        <authorList>
            <person name="Cuomo C."/>
            <person name="Litvintseva A."/>
            <person name="Heitman J."/>
            <person name="Chen Y."/>
            <person name="Sun S."/>
            <person name="Springer D."/>
            <person name="Dromer F."/>
            <person name="Young S."/>
            <person name="Zeng Q."/>
            <person name="Chapman S."/>
            <person name="Gujja S."/>
            <person name="Saif S."/>
            <person name="Birren B."/>
        </authorList>
    </citation>
    <scope>NUCLEOTIDE SEQUENCE [LARGE SCALE GENOMIC DNA]</scope>
    <source>
        <strain evidence="2 3">ATCC 28783</strain>
    </source>
</reference>
<organism evidence="2 3">
    <name type="scientific">Tremella mesenterica</name>
    <name type="common">Jelly fungus</name>
    <dbReference type="NCBI Taxonomy" id="5217"/>
    <lineage>
        <taxon>Eukaryota</taxon>
        <taxon>Fungi</taxon>
        <taxon>Dikarya</taxon>
        <taxon>Basidiomycota</taxon>
        <taxon>Agaricomycotina</taxon>
        <taxon>Tremellomycetes</taxon>
        <taxon>Tremellales</taxon>
        <taxon>Tremellaceae</taxon>
        <taxon>Tremella</taxon>
    </lineage>
</organism>
<dbReference type="EMBL" id="SDIL01000084">
    <property type="protein sequence ID" value="RXK36867.1"/>
    <property type="molecule type" value="Genomic_DNA"/>
</dbReference>
<dbReference type="STRING" id="5217.A0A4V1M3H3"/>
<gene>
    <name evidence="2" type="ORF">M231_05841</name>
</gene>
<dbReference type="InterPro" id="IPR050600">
    <property type="entry name" value="SETD3_SETD6_MTase"/>
</dbReference>
<dbReference type="GO" id="GO:0016279">
    <property type="term" value="F:protein-lysine N-methyltransferase activity"/>
    <property type="evidence" value="ECO:0007669"/>
    <property type="project" value="TreeGrafter"/>
</dbReference>
<keyword evidence="1" id="KW-0175">Coiled coil</keyword>
<name>A0A4V1M3H3_TREME</name>
<dbReference type="InParanoid" id="A0A4V1M3H3"/>
<dbReference type="Proteomes" id="UP000289152">
    <property type="component" value="Unassembled WGS sequence"/>
</dbReference>
<feature type="coiled-coil region" evidence="1">
    <location>
        <begin position="501"/>
        <end position="528"/>
    </location>
</feature>
<sequence>MSSQLGAAGQLLEWIKQGRGWIHPSLYLKLDPYTGLSIYTSTPLSPDERILSCPLSLTITPTLATRAICAEYDIVESELIMRDGTPWSEKILLAVYLVLHWIKPYSPNLHHQIYVDALPPPETLTSPLHFSDAELDLLEGTNLLGAVRDRKNELMEEAEIVREALKEPGTTWERYRDASFYVSSRAFPSSLLQIQNGTESDMILPGEISHPILVPGLDLLNHARGQAVTWLTHSVPSPDLPIQSVPRHLHSPNLPHLSTPPTPLHLSDFETDTSFLSDTLEASIPETNSPNSLIPYISFIPHTPIPAHTQIYNNYGPKSNEESLYAYGFVLPGGPDDTVILALGGPFKENGKRYVIKRDGKVPDGLVRDIMGILSEEEEGVENDEIDLKMELKVSPQQTNDEKSFQQGWNIVNDEIEDESEKRSNGEREREFDIETKINEEVQNDQEDEIELRLYVLETIKNMLSVKLDKLSSRSKKENEIGSSIRMKVSDMCDEYRSGQREILELTIQRLEEDMELLERRMKFTSQEW</sequence>
<dbReference type="PANTHER" id="PTHR13271:SF147">
    <property type="entry name" value="PROTEIN-LYSINE N-METHYLTRANSFERASE EFM1-RELATED"/>
    <property type="match status" value="1"/>
</dbReference>
<evidence type="ECO:0000313" key="2">
    <source>
        <dbReference type="EMBL" id="RXK36867.1"/>
    </source>
</evidence>
<dbReference type="AlphaFoldDB" id="A0A4V1M3H3"/>
<dbReference type="InterPro" id="IPR046341">
    <property type="entry name" value="SET_dom_sf"/>
</dbReference>
<dbReference type="Gene3D" id="3.90.1410.10">
    <property type="entry name" value="set domain protein methyltransferase, domain 1"/>
    <property type="match status" value="1"/>
</dbReference>
<dbReference type="VEuPathDB" id="FungiDB:TREMEDRAFT_35092"/>
<dbReference type="SUPFAM" id="SSF82199">
    <property type="entry name" value="SET domain"/>
    <property type="match status" value="2"/>
</dbReference>
<comment type="caution">
    <text evidence="2">The sequence shown here is derived from an EMBL/GenBank/DDBJ whole genome shotgun (WGS) entry which is preliminary data.</text>
</comment>
<dbReference type="OrthoDB" id="42889at2759"/>
<keyword evidence="3" id="KW-1185">Reference proteome</keyword>
<protein>
    <recommendedName>
        <fullName evidence="4">SET domain-containing protein</fullName>
    </recommendedName>
</protein>
<evidence type="ECO:0000313" key="3">
    <source>
        <dbReference type="Proteomes" id="UP000289152"/>
    </source>
</evidence>
<accession>A0A4V1M3H3</accession>